<dbReference type="Proteomes" id="UP000278962">
    <property type="component" value="Unassembled WGS sequence"/>
</dbReference>
<comment type="caution">
    <text evidence="1">The sequence shown here is derived from an EMBL/GenBank/DDBJ whole genome shotgun (WGS) entry which is preliminary data.</text>
</comment>
<name>A0A660LG54_9ACTN</name>
<dbReference type="RefSeq" id="WP_147447890.1">
    <property type="nucleotide sequence ID" value="NZ_RBIL01000001.1"/>
</dbReference>
<sequence length="131" mass="13857">MTTRLTAEVALAYVRELSTDFRAGIVLNGALEPIAGDRELAAAARALFEAHPDARELQAGAVFAARGEDRAIVVVTGEFALQRVTRGDLRTALFGAGVSNAQEGSLERPQAALVKALVTASADAFRRHRAV</sequence>
<evidence type="ECO:0000313" key="2">
    <source>
        <dbReference type="Proteomes" id="UP000278962"/>
    </source>
</evidence>
<keyword evidence="2" id="KW-1185">Reference proteome</keyword>
<accession>A0A660LG54</accession>
<dbReference type="EMBL" id="RBIL01000001">
    <property type="protein sequence ID" value="RKQ94062.1"/>
    <property type="molecule type" value="Genomic_DNA"/>
</dbReference>
<evidence type="ECO:0000313" key="1">
    <source>
        <dbReference type="EMBL" id="RKQ94062.1"/>
    </source>
</evidence>
<organism evidence="1 2">
    <name type="scientific">Solirubrobacter pauli</name>
    <dbReference type="NCBI Taxonomy" id="166793"/>
    <lineage>
        <taxon>Bacteria</taxon>
        <taxon>Bacillati</taxon>
        <taxon>Actinomycetota</taxon>
        <taxon>Thermoleophilia</taxon>
        <taxon>Solirubrobacterales</taxon>
        <taxon>Solirubrobacteraceae</taxon>
        <taxon>Solirubrobacter</taxon>
    </lineage>
</organism>
<reference evidence="1 2" key="1">
    <citation type="submission" date="2018-10" db="EMBL/GenBank/DDBJ databases">
        <title>Genomic Encyclopedia of Archaeal and Bacterial Type Strains, Phase II (KMG-II): from individual species to whole genera.</title>
        <authorList>
            <person name="Goeker M."/>
        </authorList>
    </citation>
    <scope>NUCLEOTIDE SEQUENCE [LARGE SCALE GENOMIC DNA]</scope>
    <source>
        <strain evidence="1 2">DSM 14954</strain>
    </source>
</reference>
<dbReference type="OrthoDB" id="10013991at2"/>
<gene>
    <name evidence="1" type="ORF">C8N24_3939</name>
</gene>
<dbReference type="AlphaFoldDB" id="A0A660LG54"/>
<protein>
    <submittedName>
        <fullName evidence="1">Uncharacterized protein</fullName>
    </submittedName>
</protein>
<proteinExistence type="predicted"/>